<sequence>MNSLQIFLKDEPLDQITISRLLHKLWSDYGMQTEEIDRECLIKVLEDATAKSNDEERKHHLESLQDINKELKALMLDTDLFQSKSCKFDWKSRAVRNISSLKDVIKNQKDASQAHEQLHKKIGEVDVSNLLHDDPLVNGEHQSFLVGEKVSIKRLSRDASIRRVCSEFTANRDKIRQLYRFIVMPSEVVSHNQWVEQEHDREQVVRGIADILLQKIKMNILRKVTEGSEGTLVEAVFHLIEATLYRLPIEYDVEVTRSEKQSIASKNYKAQENIGSRGEKPDLMVRAFFRQKYNELVYIESGKWKSDDEKIHYDHNKLARLCLYGYKEISKKTIKDQLQKIYISFGINIAGDRLVLHGLLYEKGVKYYLLVASVKIPFRDESVEEVEEFVYTLMTLW</sequence>
<proteinExistence type="predicted"/>
<name>A0ACA9MW73_9GLOM</name>
<organism evidence="1 2">
    <name type="scientific">Racocetra persica</name>
    <dbReference type="NCBI Taxonomy" id="160502"/>
    <lineage>
        <taxon>Eukaryota</taxon>
        <taxon>Fungi</taxon>
        <taxon>Fungi incertae sedis</taxon>
        <taxon>Mucoromycota</taxon>
        <taxon>Glomeromycotina</taxon>
        <taxon>Glomeromycetes</taxon>
        <taxon>Diversisporales</taxon>
        <taxon>Gigasporaceae</taxon>
        <taxon>Racocetra</taxon>
    </lineage>
</organism>
<accession>A0ACA9MW73</accession>
<evidence type="ECO:0000313" key="2">
    <source>
        <dbReference type="Proteomes" id="UP000789920"/>
    </source>
</evidence>
<dbReference type="EMBL" id="CAJVQC010010089">
    <property type="protein sequence ID" value="CAG8612566.1"/>
    <property type="molecule type" value="Genomic_DNA"/>
</dbReference>
<protein>
    <submittedName>
        <fullName evidence="1">8300_t:CDS:1</fullName>
    </submittedName>
</protein>
<dbReference type="Proteomes" id="UP000789920">
    <property type="component" value="Unassembled WGS sequence"/>
</dbReference>
<reference evidence="1" key="1">
    <citation type="submission" date="2021-06" db="EMBL/GenBank/DDBJ databases">
        <authorList>
            <person name="Kallberg Y."/>
            <person name="Tangrot J."/>
            <person name="Rosling A."/>
        </authorList>
    </citation>
    <scope>NUCLEOTIDE SEQUENCE</scope>
    <source>
        <strain evidence="1">MA461A</strain>
    </source>
</reference>
<gene>
    <name evidence="1" type="ORF">RPERSI_LOCUS6365</name>
</gene>
<evidence type="ECO:0000313" key="1">
    <source>
        <dbReference type="EMBL" id="CAG8612566.1"/>
    </source>
</evidence>
<comment type="caution">
    <text evidence="1">The sequence shown here is derived from an EMBL/GenBank/DDBJ whole genome shotgun (WGS) entry which is preliminary data.</text>
</comment>
<keyword evidence="2" id="KW-1185">Reference proteome</keyword>
<feature type="non-terminal residue" evidence="1">
    <location>
        <position position="397"/>
    </location>
</feature>